<evidence type="ECO:0000313" key="1">
    <source>
        <dbReference type="EMBL" id="CCA71697.1"/>
    </source>
</evidence>
<dbReference type="InParanoid" id="G4TK54"/>
<gene>
    <name evidence="1" type="ORF">PIIN_05632</name>
</gene>
<dbReference type="AlphaFoldDB" id="G4TK54"/>
<accession>G4TK54</accession>
<proteinExistence type="predicted"/>
<protein>
    <submittedName>
        <fullName evidence="1">Uncharacterized protein</fullName>
    </submittedName>
</protein>
<organism evidence="1 2">
    <name type="scientific">Serendipita indica (strain DSM 11827)</name>
    <name type="common">Root endophyte fungus</name>
    <name type="synonym">Piriformospora indica</name>
    <dbReference type="NCBI Taxonomy" id="1109443"/>
    <lineage>
        <taxon>Eukaryota</taxon>
        <taxon>Fungi</taxon>
        <taxon>Dikarya</taxon>
        <taxon>Basidiomycota</taxon>
        <taxon>Agaricomycotina</taxon>
        <taxon>Agaricomycetes</taxon>
        <taxon>Sebacinales</taxon>
        <taxon>Serendipitaceae</taxon>
        <taxon>Serendipita</taxon>
    </lineage>
</organism>
<name>G4TK54_SERID</name>
<dbReference type="OrthoDB" id="10277991at2759"/>
<dbReference type="Proteomes" id="UP000007148">
    <property type="component" value="Unassembled WGS sequence"/>
</dbReference>
<keyword evidence="2" id="KW-1185">Reference proteome</keyword>
<dbReference type="HOGENOM" id="CLU_2498686_0_0_1"/>
<dbReference type="EMBL" id="CAFZ01000131">
    <property type="protein sequence ID" value="CCA71697.1"/>
    <property type="molecule type" value="Genomic_DNA"/>
</dbReference>
<sequence>MLGFVGAAICAYCPPAPFASARARHTQYTEAFHSNLTSCGRRCQSSLHACAKKQSTSVEQDMQDLAWSMEKIKFKLAASQWDDRDP</sequence>
<comment type="caution">
    <text evidence="1">The sequence shown here is derived from an EMBL/GenBank/DDBJ whole genome shotgun (WGS) entry which is preliminary data.</text>
</comment>
<reference evidence="1 2" key="1">
    <citation type="journal article" date="2011" name="PLoS Pathog.">
        <title>Endophytic Life Strategies Decoded by Genome and Transcriptome Analyses of the Mutualistic Root Symbiont Piriformospora indica.</title>
        <authorList>
            <person name="Zuccaro A."/>
            <person name="Lahrmann U."/>
            <person name="Guldener U."/>
            <person name="Langen G."/>
            <person name="Pfiffi S."/>
            <person name="Biedenkopf D."/>
            <person name="Wong P."/>
            <person name="Samans B."/>
            <person name="Grimm C."/>
            <person name="Basiewicz M."/>
            <person name="Murat C."/>
            <person name="Martin F."/>
            <person name="Kogel K.H."/>
        </authorList>
    </citation>
    <scope>NUCLEOTIDE SEQUENCE [LARGE SCALE GENOMIC DNA]</scope>
    <source>
        <strain evidence="1 2">DSM 11827</strain>
    </source>
</reference>
<evidence type="ECO:0000313" key="2">
    <source>
        <dbReference type="Proteomes" id="UP000007148"/>
    </source>
</evidence>